<comment type="caution">
    <text evidence="7">The sequence shown here is derived from an EMBL/GenBank/DDBJ whole genome shotgun (WGS) entry which is preliminary data.</text>
</comment>
<dbReference type="Gene3D" id="3.40.50.10810">
    <property type="entry name" value="Tandem AAA-ATPase domain"/>
    <property type="match status" value="1"/>
</dbReference>
<evidence type="ECO:0000259" key="5">
    <source>
        <dbReference type="PROSITE" id="PS51192"/>
    </source>
</evidence>
<evidence type="ECO:0000313" key="8">
    <source>
        <dbReference type="Proteomes" id="UP001597277"/>
    </source>
</evidence>
<dbReference type="SMART" id="SM00487">
    <property type="entry name" value="DEXDc"/>
    <property type="match status" value="1"/>
</dbReference>
<feature type="domain" description="Helicase C-terminal" evidence="6">
    <location>
        <begin position="904"/>
        <end position="1052"/>
    </location>
</feature>
<protein>
    <submittedName>
        <fullName evidence="7">SNF2-related protein</fullName>
    </submittedName>
</protein>
<keyword evidence="2" id="KW-0862">Zinc</keyword>
<feature type="domain" description="SWIM-type" evidence="4">
    <location>
        <begin position="59"/>
        <end position="107"/>
    </location>
</feature>
<keyword evidence="2" id="KW-0863">Zinc-finger</keyword>
<dbReference type="InterPro" id="IPR000330">
    <property type="entry name" value="SNF2_N"/>
</dbReference>
<proteinExistence type="predicted"/>
<gene>
    <name evidence="7" type="ORF">ACFSE6_17065</name>
</gene>
<dbReference type="SMART" id="SM00490">
    <property type="entry name" value="HELICc"/>
    <property type="match status" value="1"/>
</dbReference>
<dbReference type="InterPro" id="IPR049730">
    <property type="entry name" value="SNF2/RAD54-like_C"/>
</dbReference>
<dbReference type="PROSITE" id="PS50966">
    <property type="entry name" value="ZF_SWIM"/>
    <property type="match status" value="1"/>
</dbReference>
<dbReference type="InterPro" id="IPR014001">
    <property type="entry name" value="Helicase_ATP-bd"/>
</dbReference>
<dbReference type="InterPro" id="IPR001650">
    <property type="entry name" value="Helicase_C-like"/>
</dbReference>
<dbReference type="InterPro" id="IPR038718">
    <property type="entry name" value="SNF2-like_sf"/>
</dbReference>
<evidence type="ECO:0000313" key="7">
    <source>
        <dbReference type="EMBL" id="MFD1719557.1"/>
    </source>
</evidence>
<feature type="compositionally biased region" description="Acidic residues" evidence="3">
    <location>
        <begin position="478"/>
        <end position="488"/>
    </location>
</feature>
<keyword evidence="1" id="KW-0378">Hydrolase</keyword>
<evidence type="ECO:0000256" key="3">
    <source>
        <dbReference type="SAM" id="MobiDB-lite"/>
    </source>
</evidence>
<evidence type="ECO:0000256" key="1">
    <source>
        <dbReference type="ARBA" id="ARBA00022801"/>
    </source>
</evidence>
<dbReference type="SUPFAM" id="SSF52540">
    <property type="entry name" value="P-loop containing nucleoside triphosphate hydrolases"/>
    <property type="match status" value="2"/>
</dbReference>
<dbReference type="Pfam" id="PF00176">
    <property type="entry name" value="SNF2-rel_dom"/>
    <property type="match status" value="1"/>
</dbReference>
<organism evidence="7 8">
    <name type="scientific">Georgenia deserti</name>
    <dbReference type="NCBI Taxonomy" id="2093781"/>
    <lineage>
        <taxon>Bacteria</taxon>
        <taxon>Bacillati</taxon>
        <taxon>Actinomycetota</taxon>
        <taxon>Actinomycetes</taxon>
        <taxon>Micrococcales</taxon>
        <taxon>Bogoriellaceae</taxon>
        <taxon>Georgenia</taxon>
    </lineage>
</organism>
<dbReference type="PANTHER" id="PTHR10799">
    <property type="entry name" value="SNF2/RAD54 HELICASE FAMILY"/>
    <property type="match status" value="1"/>
</dbReference>
<sequence>MNVLAALTDDMLARHFDSRTLTRARGYVSRVRGRPTIHDLRKDAVTATASIQGTDVTPYHVEFHADVGTPANRPSGRSTAEEWVASVCSCPVGNQCKHGAALALVLRQSFVGTAAAPAWQRQLDALATELADQHTPVAPTEFALQFSLAPPSRYSYSALPSFHLRPMRRGSRGKWIKGGASWSDLGEALAARRVPPEHEQALEALHTGLDPRLMPGRSETPSLGHFSHHLPRQLRAAAAAGVEFLTTGGVRSVSVLPDPVELAASATAREGSTRFALGVAVGGEVWQGECLVLPGGPYPQMAALYDSGHLQIAELTEPVPTAALRLVQGGPVDIPAADLEAFRERLAGLVRHVAVHSPDGSIEVPERLRPTLHVAVEWVSSVEAELAWTWRYGTSRQVAVGGADPLGGVRDHTAEQEILERVPDGLRSRSSVRGGDALSFAIHDLPFLRDLADVEVSERQRPDFREATEPPEISFDVLDPEAPPDEDDPSYTDWLDLTVTITVAGETVPLVLVLAALTLGEDFVVLPSGLYMPTDIPEFTGLREVVEAASQLQDRDGDRLRVGKHDLGVWAELAEVGVVSRQANEWVERARALRDLTEIPRPEPVGLASELRSYQQEGFWWLAFLHQHGLGGILADDMGLGKTLQVLALIQHARSAGSELPFLVVAPTSVVTAWEHEAERHAPGLRVGVVRRRTDDVAAIAAESDVVLTTYTLLRLGQDAYAALGWAGLILDEAQQVKNHQGKTYAAVRRVEADFRLAMTGTPFENRLMELWSLLSLTVPGLYPWPRQFADEVVKPVERDGDARVLERFRRRIRPFMLRRTKELVAADLPPKQEQILDVTLTPKHRKLYDAWLAKERQRILGLVADFDRNRVAIFSALTKLRQLALDPALIGEDEAAGSAKLDVLLEHLAEITAEGHRALVFSQFTSYLERVRAGLDRAGITSTYLDGSTRERARVIEEFRSGAAPVFLISLKAGGSGLTLTEADYVFVLDPWWNPAAEAQAVDRAHRIGQDRSVHVYRLVAADTIEQKVMELKARKAELFAQVIDGDGTGSAAIEAEDIRRLFVD</sequence>
<feature type="region of interest" description="Disordered" evidence="3">
    <location>
        <begin position="459"/>
        <end position="488"/>
    </location>
</feature>
<reference evidence="8" key="1">
    <citation type="journal article" date="2019" name="Int. J. Syst. Evol. Microbiol.">
        <title>The Global Catalogue of Microorganisms (GCM) 10K type strain sequencing project: providing services to taxonomists for standard genome sequencing and annotation.</title>
        <authorList>
            <consortium name="The Broad Institute Genomics Platform"/>
            <consortium name="The Broad Institute Genome Sequencing Center for Infectious Disease"/>
            <person name="Wu L."/>
            <person name="Ma J."/>
        </authorList>
    </citation>
    <scope>NUCLEOTIDE SEQUENCE [LARGE SCALE GENOMIC DNA]</scope>
    <source>
        <strain evidence="8">JCM 17130</strain>
    </source>
</reference>
<accession>A0ABW4L9E6</accession>
<evidence type="ECO:0000256" key="2">
    <source>
        <dbReference type="PROSITE-ProRule" id="PRU00325"/>
    </source>
</evidence>
<evidence type="ECO:0000259" key="6">
    <source>
        <dbReference type="PROSITE" id="PS51194"/>
    </source>
</evidence>
<keyword evidence="8" id="KW-1185">Reference proteome</keyword>
<dbReference type="PROSITE" id="PS51194">
    <property type="entry name" value="HELICASE_CTER"/>
    <property type="match status" value="1"/>
</dbReference>
<dbReference type="Pfam" id="PF00271">
    <property type="entry name" value="Helicase_C"/>
    <property type="match status" value="1"/>
</dbReference>
<dbReference type="EMBL" id="JBHUEE010000011">
    <property type="protein sequence ID" value="MFD1719557.1"/>
    <property type="molecule type" value="Genomic_DNA"/>
</dbReference>
<dbReference type="Proteomes" id="UP001597277">
    <property type="component" value="Unassembled WGS sequence"/>
</dbReference>
<feature type="domain" description="Helicase ATP-binding" evidence="5">
    <location>
        <begin position="623"/>
        <end position="781"/>
    </location>
</feature>
<dbReference type="CDD" id="cd18793">
    <property type="entry name" value="SF2_C_SNF"/>
    <property type="match status" value="1"/>
</dbReference>
<keyword evidence="2" id="KW-0479">Metal-binding</keyword>
<dbReference type="InterPro" id="IPR007527">
    <property type="entry name" value="Znf_SWIM"/>
</dbReference>
<dbReference type="InterPro" id="IPR027417">
    <property type="entry name" value="P-loop_NTPase"/>
</dbReference>
<name>A0ABW4L9E6_9MICO</name>
<dbReference type="RefSeq" id="WP_388010095.1">
    <property type="nucleotide sequence ID" value="NZ_JBHUEE010000011.1"/>
</dbReference>
<dbReference type="CDD" id="cd18012">
    <property type="entry name" value="DEXQc_arch_SWI2_SNF2"/>
    <property type="match status" value="1"/>
</dbReference>
<dbReference type="PROSITE" id="PS51192">
    <property type="entry name" value="HELICASE_ATP_BIND_1"/>
    <property type="match status" value="1"/>
</dbReference>
<feature type="compositionally biased region" description="Basic and acidic residues" evidence="3">
    <location>
        <begin position="459"/>
        <end position="468"/>
    </location>
</feature>
<dbReference type="Gene3D" id="3.40.50.300">
    <property type="entry name" value="P-loop containing nucleotide triphosphate hydrolases"/>
    <property type="match status" value="1"/>
</dbReference>
<evidence type="ECO:0000259" key="4">
    <source>
        <dbReference type="PROSITE" id="PS50966"/>
    </source>
</evidence>